<organism evidence="6 7">
    <name type="scientific">Polypterus senegalus</name>
    <name type="common">Senegal bichir</name>
    <dbReference type="NCBI Taxonomy" id="55291"/>
    <lineage>
        <taxon>Eukaryota</taxon>
        <taxon>Metazoa</taxon>
        <taxon>Chordata</taxon>
        <taxon>Craniata</taxon>
        <taxon>Vertebrata</taxon>
        <taxon>Euteleostomi</taxon>
        <taxon>Actinopterygii</taxon>
        <taxon>Polypteriformes</taxon>
        <taxon>Polypteridae</taxon>
        <taxon>Polypterus</taxon>
    </lineage>
</organism>
<evidence type="ECO:0000256" key="4">
    <source>
        <dbReference type="ARBA" id="ARBA00022685"/>
    </source>
</evidence>
<keyword evidence="5" id="KW-0372">Hormone</keyword>
<evidence type="ECO:0000256" key="2">
    <source>
        <dbReference type="ARBA" id="ARBA00006307"/>
    </source>
</evidence>
<dbReference type="InterPro" id="IPR001415">
    <property type="entry name" value="PTH/PTH-rel"/>
</dbReference>
<name>A0A8X7XHH3_POLSE</name>
<feature type="non-terminal residue" evidence="6">
    <location>
        <position position="1"/>
    </location>
</feature>
<keyword evidence="7" id="KW-1185">Reference proteome</keyword>
<comment type="subcellular location">
    <subcellularLocation>
        <location evidence="1">Secreted</location>
    </subcellularLocation>
</comment>
<evidence type="ECO:0000256" key="5">
    <source>
        <dbReference type="ARBA" id="ARBA00022702"/>
    </source>
</evidence>
<gene>
    <name evidence="6" type="primary">Pth4</name>
    <name evidence="6" type="ORF">GTO96_0015639</name>
</gene>
<evidence type="ECO:0000256" key="1">
    <source>
        <dbReference type="ARBA" id="ARBA00004613"/>
    </source>
</evidence>
<dbReference type="GO" id="GO:0030282">
    <property type="term" value="P:bone mineralization"/>
    <property type="evidence" value="ECO:0007669"/>
    <property type="project" value="InterPro"/>
</dbReference>
<protein>
    <submittedName>
        <fullName evidence="6">PTH4 protein</fullName>
    </submittedName>
</protein>
<dbReference type="PANTHER" id="PTHR17223">
    <property type="entry name" value="PARATHYROID HORMONE-RELATED"/>
    <property type="match status" value="1"/>
</dbReference>
<proteinExistence type="inferred from homology"/>
<evidence type="ECO:0000256" key="3">
    <source>
        <dbReference type="ARBA" id="ARBA00022525"/>
    </source>
</evidence>
<dbReference type="Proteomes" id="UP000886611">
    <property type="component" value="Unassembled WGS sequence"/>
</dbReference>
<dbReference type="PANTHER" id="PTHR17223:SF0">
    <property type="entry name" value="PARATHYROID HORMONE-RELATED PROTEIN"/>
    <property type="match status" value="1"/>
</dbReference>
<dbReference type="Pfam" id="PF01279">
    <property type="entry name" value="Parathyroid"/>
    <property type="match status" value="1"/>
</dbReference>
<dbReference type="AlphaFoldDB" id="A0A8X7XHH3"/>
<comment type="caution">
    <text evidence="6">The sequence shown here is derived from an EMBL/GenBank/DDBJ whole genome shotgun (WGS) entry which is preliminary data.</text>
</comment>
<dbReference type="SMART" id="SM00087">
    <property type="entry name" value="PTH"/>
    <property type="match status" value="1"/>
</dbReference>
<evidence type="ECO:0000313" key="6">
    <source>
        <dbReference type="EMBL" id="KAG2468366.1"/>
    </source>
</evidence>
<accession>A0A8X7XHH3</accession>
<dbReference type="EMBL" id="JAATIS010000485">
    <property type="protein sequence ID" value="KAG2468366.1"/>
    <property type="molecule type" value="Genomic_DNA"/>
</dbReference>
<keyword evidence="4" id="KW-0165">Cleavage on pair of basic residues</keyword>
<sequence length="195" mass="22130">MGHEHWRSTLLGPVACTTMGPKDTFRALFDSQKNLVGTWSHSGCPKGAGCWKQMARVKVKRTKPEEEWRQKDWRQNGLCGVLLKRAVTEHQFMHDKGRAMQSLKRLIWLSSAMGGVHTATGRDLSEMEPAWDHLSGQGRTNFDSPTSKKTQAFKRLLTFLIRDGQRGDTLQAVFNSLLFRDTSRQMPDLATSNEK</sequence>
<feature type="non-terminal residue" evidence="6">
    <location>
        <position position="195"/>
    </location>
</feature>
<dbReference type="GO" id="GO:0005179">
    <property type="term" value="F:hormone activity"/>
    <property type="evidence" value="ECO:0007669"/>
    <property type="project" value="UniProtKB-KW"/>
</dbReference>
<dbReference type="GO" id="GO:0005576">
    <property type="term" value="C:extracellular region"/>
    <property type="evidence" value="ECO:0007669"/>
    <property type="project" value="UniProtKB-SubCell"/>
</dbReference>
<dbReference type="InterPro" id="IPR003626">
    <property type="entry name" value="PTH-rel"/>
</dbReference>
<comment type="similarity">
    <text evidence="2">Belongs to the parathyroid hormone family.</text>
</comment>
<reference evidence="6 7" key="1">
    <citation type="journal article" date="2021" name="Cell">
        <title>Tracing the genetic footprints of vertebrate landing in non-teleost ray-finned fishes.</title>
        <authorList>
            <person name="Bi X."/>
            <person name="Wang K."/>
            <person name="Yang L."/>
            <person name="Pan H."/>
            <person name="Jiang H."/>
            <person name="Wei Q."/>
            <person name="Fang M."/>
            <person name="Yu H."/>
            <person name="Zhu C."/>
            <person name="Cai Y."/>
            <person name="He Y."/>
            <person name="Gan X."/>
            <person name="Zeng H."/>
            <person name="Yu D."/>
            <person name="Zhu Y."/>
            <person name="Jiang H."/>
            <person name="Qiu Q."/>
            <person name="Yang H."/>
            <person name="Zhang Y.E."/>
            <person name="Wang W."/>
            <person name="Zhu M."/>
            <person name="He S."/>
            <person name="Zhang G."/>
        </authorList>
    </citation>
    <scope>NUCLEOTIDE SEQUENCE [LARGE SCALE GENOMIC DNA]</scope>
    <source>
        <strain evidence="6">Bchr_013</strain>
    </source>
</reference>
<keyword evidence="3" id="KW-0964">Secreted</keyword>
<evidence type="ECO:0000313" key="7">
    <source>
        <dbReference type="Proteomes" id="UP000886611"/>
    </source>
</evidence>